<dbReference type="GO" id="GO:0015297">
    <property type="term" value="F:antiporter activity"/>
    <property type="evidence" value="ECO:0007669"/>
    <property type="project" value="UniProtKB-KW"/>
</dbReference>
<comment type="caution">
    <text evidence="12">The sequence shown here is derived from an EMBL/GenBank/DDBJ whole genome shotgun (WGS) entry which is preliminary data.</text>
</comment>
<feature type="domain" description="Na+/H+ antiporter NhaC-like C-terminal" evidence="11">
    <location>
        <begin position="166"/>
        <end position="466"/>
    </location>
</feature>
<keyword evidence="3" id="KW-0050">Antiport</keyword>
<reference evidence="12 14" key="2">
    <citation type="submission" date="2020-07" db="EMBL/GenBank/DDBJ databases">
        <title>Identification of Halomonas strains.</title>
        <authorList>
            <person name="Xiao Z."/>
            <person name="Shen J."/>
        </authorList>
    </citation>
    <scope>NUCLEOTIDE SEQUENCE [LARGE SCALE GENOMIC DNA]</scope>
    <source>
        <strain evidence="12 14">DSM 17331</strain>
    </source>
</reference>
<accession>A0A7V9W1S1</accession>
<evidence type="ECO:0000313" key="15">
    <source>
        <dbReference type="Proteomes" id="UP000814353"/>
    </source>
</evidence>
<evidence type="ECO:0000313" key="13">
    <source>
        <dbReference type="EMBL" id="MCG6662711.1"/>
    </source>
</evidence>
<proteinExistence type="inferred from homology"/>
<feature type="transmembrane region" description="Helical" evidence="10">
    <location>
        <begin position="15"/>
        <end position="37"/>
    </location>
</feature>
<dbReference type="EMBL" id="JABFUB010000012">
    <property type="protein sequence ID" value="MCG6662711.1"/>
    <property type="molecule type" value="Genomic_DNA"/>
</dbReference>
<feature type="transmembrane region" description="Helical" evidence="10">
    <location>
        <begin position="417"/>
        <end position="436"/>
    </location>
</feature>
<dbReference type="InterPro" id="IPR018461">
    <property type="entry name" value="Na/H_Antiport_NhaC-like_C"/>
</dbReference>
<keyword evidence="4" id="KW-1003">Cell membrane</keyword>
<evidence type="ECO:0000256" key="8">
    <source>
        <dbReference type="ARBA" id="ARBA00038435"/>
    </source>
</evidence>
<evidence type="ECO:0000256" key="10">
    <source>
        <dbReference type="SAM" id="Phobius"/>
    </source>
</evidence>
<evidence type="ECO:0000256" key="6">
    <source>
        <dbReference type="ARBA" id="ARBA00022989"/>
    </source>
</evidence>
<protein>
    <submittedName>
        <fullName evidence="12">Na+/H+ antiporter NhaC</fullName>
    </submittedName>
</protein>
<comment type="similarity">
    <text evidence="8">Belongs to the NhaC Na(+)/H(+) (TC 2.A.35) antiporter family.</text>
</comment>
<evidence type="ECO:0000313" key="14">
    <source>
        <dbReference type="Proteomes" id="UP000518091"/>
    </source>
</evidence>
<evidence type="ECO:0000313" key="12">
    <source>
        <dbReference type="EMBL" id="MBA2779478.1"/>
    </source>
</evidence>
<dbReference type="InterPro" id="IPR052180">
    <property type="entry name" value="NhaC_Na-H+_Antiporter"/>
</dbReference>
<gene>
    <name evidence="12" type="primary">nhaC</name>
    <name evidence="12" type="ORF">H1D44_11280</name>
    <name evidence="13" type="ORF">HOP48_14295</name>
</gene>
<evidence type="ECO:0000256" key="2">
    <source>
        <dbReference type="ARBA" id="ARBA00022448"/>
    </source>
</evidence>
<dbReference type="EMBL" id="JACEFT010000012">
    <property type="protein sequence ID" value="MBA2779478.1"/>
    <property type="molecule type" value="Genomic_DNA"/>
</dbReference>
<reference evidence="13 15" key="1">
    <citation type="submission" date="2020-05" db="EMBL/GenBank/DDBJ databases">
        <title>Comparative genomic analysis of denitrifying bacteria from Halomonas genus.</title>
        <authorList>
            <person name="Wang L."/>
            <person name="Shao Z."/>
        </authorList>
    </citation>
    <scope>NUCLEOTIDE SEQUENCE [LARGE SCALE GENOMIC DNA]</scope>
    <source>
        <strain evidence="13 15">DSM 17331</strain>
    </source>
</reference>
<name>A0A7V9W1S1_9GAMM</name>
<feature type="transmembrane region" description="Helical" evidence="10">
    <location>
        <begin position="73"/>
        <end position="97"/>
    </location>
</feature>
<dbReference type="InterPro" id="IPR004770">
    <property type="entry name" value="Na/H_antiport_NhaC"/>
</dbReference>
<evidence type="ECO:0000256" key="3">
    <source>
        <dbReference type="ARBA" id="ARBA00022449"/>
    </source>
</evidence>
<dbReference type="Pfam" id="PF03553">
    <property type="entry name" value="Na_H_antiporter"/>
    <property type="match status" value="1"/>
</dbReference>
<evidence type="ECO:0000256" key="5">
    <source>
        <dbReference type="ARBA" id="ARBA00022692"/>
    </source>
</evidence>
<dbReference type="Proteomes" id="UP000518091">
    <property type="component" value="Unassembled WGS sequence"/>
</dbReference>
<feature type="transmembrane region" description="Helical" evidence="10">
    <location>
        <begin position="267"/>
        <end position="287"/>
    </location>
</feature>
<feature type="transmembrane region" description="Helical" evidence="10">
    <location>
        <begin position="43"/>
        <end position="61"/>
    </location>
</feature>
<feature type="transmembrane region" description="Helical" evidence="10">
    <location>
        <begin position="103"/>
        <end position="124"/>
    </location>
</feature>
<evidence type="ECO:0000256" key="7">
    <source>
        <dbReference type="ARBA" id="ARBA00023136"/>
    </source>
</evidence>
<comment type="subcellular location">
    <subcellularLocation>
        <location evidence="1">Cell membrane</location>
        <topology evidence="1">Multi-pass membrane protein</topology>
    </subcellularLocation>
</comment>
<dbReference type="GO" id="GO:0005886">
    <property type="term" value="C:plasma membrane"/>
    <property type="evidence" value="ECO:0007669"/>
    <property type="project" value="UniProtKB-SubCell"/>
</dbReference>
<dbReference type="PANTHER" id="PTHR33451">
    <property type="entry name" value="MALATE-2H(+)/NA(+)-LACTATE ANTIPORTER"/>
    <property type="match status" value="1"/>
</dbReference>
<feature type="transmembrane region" description="Helical" evidence="10">
    <location>
        <begin position="319"/>
        <end position="337"/>
    </location>
</feature>
<dbReference type="PANTHER" id="PTHR33451:SF3">
    <property type="entry name" value="MALATE-2H(+)_NA(+)-LACTATE ANTIPORTER"/>
    <property type="match status" value="1"/>
</dbReference>
<dbReference type="NCBIfam" id="TIGR00931">
    <property type="entry name" value="antiport_nhaC"/>
    <property type="match status" value="1"/>
</dbReference>
<feature type="transmembrane region" description="Helical" evidence="10">
    <location>
        <begin position="442"/>
        <end position="463"/>
    </location>
</feature>
<feature type="transmembrane region" description="Helical" evidence="10">
    <location>
        <begin position="205"/>
        <end position="222"/>
    </location>
</feature>
<dbReference type="Proteomes" id="UP000814353">
    <property type="component" value="Unassembled WGS sequence"/>
</dbReference>
<dbReference type="AlphaFoldDB" id="A0A7V9W1S1"/>
<feature type="region of interest" description="Disordered" evidence="9">
    <location>
        <begin position="478"/>
        <end position="518"/>
    </location>
</feature>
<organism evidence="12 14">
    <name type="scientific">Billgrantia kenyensis</name>
    <dbReference type="NCBI Taxonomy" id="321266"/>
    <lineage>
        <taxon>Bacteria</taxon>
        <taxon>Pseudomonadati</taxon>
        <taxon>Pseudomonadota</taxon>
        <taxon>Gammaproteobacteria</taxon>
        <taxon>Oceanospirillales</taxon>
        <taxon>Halomonadaceae</taxon>
        <taxon>Billgrantia</taxon>
    </lineage>
</organism>
<evidence type="ECO:0000256" key="9">
    <source>
        <dbReference type="SAM" id="MobiDB-lite"/>
    </source>
</evidence>
<keyword evidence="5 10" id="KW-0812">Transmembrane</keyword>
<keyword evidence="7 10" id="KW-0472">Membrane</keyword>
<dbReference type="RefSeq" id="WP_181514955.1">
    <property type="nucleotide sequence ID" value="NZ_JABFUB010000012.1"/>
</dbReference>
<evidence type="ECO:0000256" key="1">
    <source>
        <dbReference type="ARBA" id="ARBA00004651"/>
    </source>
</evidence>
<evidence type="ECO:0000256" key="4">
    <source>
        <dbReference type="ARBA" id="ARBA00022475"/>
    </source>
</evidence>
<keyword evidence="6 10" id="KW-1133">Transmembrane helix</keyword>
<sequence>MTDPAVSKPYPKPSLLLALTPVVLTLFAIAVQIFYFGDFTPHIPLAFGLAITSLVGLRLGYRWKRIEEGIFRVIHVSLPSVSVLICVGMIIGVWIASGTVPSLIYYGLTLLSPAYFLAASMLLCSVVSLSLGTSWGTVGTVGLALMGIGAGFDIPMYWTAGAVVSGAFFGDKVSPLSDTTNLAPAVTGTDVFSHIKNLMPTTTPAMLIALVIYLVAGFMLIGDQAASFARINAITSSLDENFTISPWLLLPALLVIVLAVKRMPPIPSLFAGVVAGAVTAMMVQGVGLHEVVTYANYGYTIETGVEAMDSLLSSGGIQSMMWTVSLVLIALGFGGALEKTGCLEAIIRAIMSKVRSFRGVQNSAMLTSLSTNLVAGDPYLSIALPGRMYAPTYRGMGYSTLNLSRAIEEGGTMMSPLVPWNAGGAFVISVLGLGITEGNVENLLYIPLAFACWTSPLIGVLYAQFGLFSPKASEAEQRLWQEQQEPIATRDDLGAAAEAAVSAHQPDENPAPASALGR</sequence>
<keyword evidence="15" id="KW-1185">Reference proteome</keyword>
<keyword evidence="2" id="KW-0813">Transport</keyword>
<evidence type="ECO:0000259" key="11">
    <source>
        <dbReference type="Pfam" id="PF03553"/>
    </source>
</evidence>